<proteinExistence type="predicted"/>
<keyword evidence="2" id="KW-1185">Reference proteome</keyword>
<sequence>MIKIENGNLKELLLASNTGPFMQAEIVSLTGKGKLQVTCNWLYSSLNCDPNYTSGLIWQFNKIDNDHISLSPVNSCINKTIYASVRDDIDYYLQAQAPYSADWITAVGRDEIIGFKLQGTFIAQFTGFNGKFIAINDNADDHGGHRGYRLRSIGDTFNQNAQWFISIKKALQPHIQFSGANYDLAAVKQELENCNLNVENNVLEQVILQLNN</sequence>
<reference evidence="1" key="1">
    <citation type="submission" date="2021-11" db="EMBL/GenBank/DDBJ databases">
        <title>Description of novel Flavobacterium species.</title>
        <authorList>
            <person name="Saticioglu I.B."/>
            <person name="Ay H."/>
            <person name="Altun S."/>
            <person name="Duman M."/>
        </authorList>
    </citation>
    <scope>NUCLEOTIDE SEQUENCE</scope>
    <source>
        <strain evidence="1">F-30</strain>
    </source>
</reference>
<protein>
    <submittedName>
        <fullName evidence="1">Uncharacterized protein</fullName>
    </submittedName>
</protein>
<dbReference type="EMBL" id="JAJJMM010000001">
    <property type="protein sequence ID" value="MCC9065819.1"/>
    <property type="molecule type" value="Genomic_DNA"/>
</dbReference>
<evidence type="ECO:0000313" key="2">
    <source>
        <dbReference type="Proteomes" id="UP001430679"/>
    </source>
</evidence>
<name>A0ABS8MJZ5_9FLAO</name>
<evidence type="ECO:0000313" key="1">
    <source>
        <dbReference type="EMBL" id="MCC9065819.1"/>
    </source>
</evidence>
<dbReference type="Proteomes" id="UP001430679">
    <property type="component" value="Unassembled WGS sequence"/>
</dbReference>
<organism evidence="1 2">
    <name type="scientific">Flavobacterium piscisymbiosum</name>
    <dbReference type="NCBI Taxonomy" id="2893753"/>
    <lineage>
        <taxon>Bacteria</taxon>
        <taxon>Pseudomonadati</taxon>
        <taxon>Bacteroidota</taxon>
        <taxon>Flavobacteriia</taxon>
        <taxon>Flavobacteriales</taxon>
        <taxon>Flavobacteriaceae</taxon>
        <taxon>Flavobacterium</taxon>
    </lineage>
</organism>
<accession>A0ABS8MJZ5</accession>
<dbReference type="RefSeq" id="WP_230039566.1">
    <property type="nucleotide sequence ID" value="NZ_JAJJMM010000001.1"/>
</dbReference>
<comment type="caution">
    <text evidence="1">The sequence shown here is derived from an EMBL/GenBank/DDBJ whole genome shotgun (WGS) entry which is preliminary data.</text>
</comment>
<gene>
    <name evidence="1" type="ORF">LNP81_22730</name>
</gene>